<dbReference type="PANTHER" id="PTHR19297">
    <property type="entry name" value="GLYCOSYLTRANSFERASE 14 FAMILY MEMBER"/>
    <property type="match status" value="1"/>
</dbReference>
<reference evidence="1" key="1">
    <citation type="submission" date="2022-11" db="EMBL/GenBank/DDBJ databases">
        <title>Centuries of genome instability and evolution in soft-shell clam transmissible cancer (bioRxiv).</title>
        <authorList>
            <person name="Hart S.F.M."/>
            <person name="Yonemitsu M.A."/>
            <person name="Giersch R.M."/>
            <person name="Beal B.F."/>
            <person name="Arriagada G."/>
            <person name="Davis B.W."/>
            <person name="Ostrander E.A."/>
            <person name="Goff S.P."/>
            <person name="Metzger M.J."/>
        </authorList>
    </citation>
    <scope>NUCLEOTIDE SEQUENCE</scope>
    <source>
        <strain evidence="1">MELC-2E11</strain>
        <tissue evidence="1">Siphon/mantle</tissue>
    </source>
</reference>
<dbReference type="EMBL" id="CP111023">
    <property type="protein sequence ID" value="WAR21680.1"/>
    <property type="molecule type" value="Genomic_DNA"/>
</dbReference>
<protein>
    <submittedName>
        <fullName evidence="1">Uncharacterized protein</fullName>
    </submittedName>
</protein>
<evidence type="ECO:0000313" key="2">
    <source>
        <dbReference type="Proteomes" id="UP001164746"/>
    </source>
</evidence>
<organism evidence="1 2">
    <name type="scientific">Mya arenaria</name>
    <name type="common">Soft-shell clam</name>
    <dbReference type="NCBI Taxonomy" id="6604"/>
    <lineage>
        <taxon>Eukaryota</taxon>
        <taxon>Metazoa</taxon>
        <taxon>Spiralia</taxon>
        <taxon>Lophotrochozoa</taxon>
        <taxon>Mollusca</taxon>
        <taxon>Bivalvia</taxon>
        <taxon>Autobranchia</taxon>
        <taxon>Heteroconchia</taxon>
        <taxon>Euheterodonta</taxon>
        <taxon>Imparidentia</taxon>
        <taxon>Neoheterodontei</taxon>
        <taxon>Myida</taxon>
        <taxon>Myoidea</taxon>
        <taxon>Myidae</taxon>
        <taxon>Mya</taxon>
    </lineage>
</organism>
<gene>
    <name evidence="1" type="ORF">MAR_015654</name>
</gene>
<dbReference type="Proteomes" id="UP001164746">
    <property type="component" value="Chromosome 12"/>
</dbReference>
<name>A0ABY7FHL0_MYAAR</name>
<evidence type="ECO:0000313" key="1">
    <source>
        <dbReference type="EMBL" id="WAR21680.1"/>
    </source>
</evidence>
<proteinExistence type="predicted"/>
<accession>A0ABY7FHL0</accession>
<keyword evidence="2" id="KW-1185">Reference proteome</keyword>
<sequence>MKSKRVNIAFVDSSDLKPKSYKKYDRSSSYGSQIKLRLSISTLSSSKTRLVTTARAYDSRWSTTDKRFTSVRNHSANKLPIIESWKRWSNAGPPPQGIVPTKGGVHIIACRGFVYTVLYDPRADVLLDREPETDEVVKPFLARYTNWFWDTLECHGKYVHSVCVHSARDLPPMKDTINFTKSFIPWHTIASRSCFLIEPGTDTSDLPVSIPLFIPILTFNSCNLKLSNYLSGIPERDEVVRPFLARYTNWFWDTIECHGKYVHSVCIHSARDLHPMKDTKKLFVNKFHQELHTLAYACLEELLFIRTRDRHL</sequence>
<dbReference type="PANTHER" id="PTHR19297:SF191">
    <property type="entry name" value="PROTEIN XYLOSYLTRANSFERASE"/>
    <property type="match status" value="1"/>
</dbReference>